<evidence type="ECO:0000313" key="1">
    <source>
        <dbReference type="EMBL" id="MYN01452.1"/>
    </source>
</evidence>
<organism evidence="1 2">
    <name type="scientific">Pseudoduganella guangdongensis</name>
    <dbReference type="NCBI Taxonomy" id="2692179"/>
    <lineage>
        <taxon>Bacteria</taxon>
        <taxon>Pseudomonadati</taxon>
        <taxon>Pseudomonadota</taxon>
        <taxon>Betaproteobacteria</taxon>
        <taxon>Burkholderiales</taxon>
        <taxon>Oxalobacteraceae</taxon>
        <taxon>Telluria group</taxon>
        <taxon>Pseudoduganella</taxon>
    </lineage>
</organism>
<dbReference type="AlphaFoldDB" id="A0A6N9HE68"/>
<dbReference type="Proteomes" id="UP000448575">
    <property type="component" value="Unassembled WGS sequence"/>
</dbReference>
<name>A0A6N9HE68_9BURK</name>
<dbReference type="RefSeq" id="WP_161024471.1">
    <property type="nucleotide sequence ID" value="NZ_WWCJ01000003.1"/>
</dbReference>
<reference evidence="1 2" key="1">
    <citation type="submission" date="2019-12" db="EMBL/GenBank/DDBJ databases">
        <title>Novel species isolated from a subtropical stream in China.</title>
        <authorList>
            <person name="Lu H."/>
        </authorList>
    </citation>
    <scope>NUCLEOTIDE SEQUENCE [LARGE SCALE GENOMIC DNA]</scope>
    <source>
        <strain evidence="1 2">DS3</strain>
    </source>
</reference>
<dbReference type="InterPro" id="IPR049457">
    <property type="entry name" value="Emfourin"/>
</dbReference>
<dbReference type="EMBL" id="WWCJ01000003">
    <property type="protein sequence ID" value="MYN01452.1"/>
    <property type="molecule type" value="Genomic_DNA"/>
</dbReference>
<proteinExistence type="predicted"/>
<evidence type="ECO:0000313" key="2">
    <source>
        <dbReference type="Proteomes" id="UP000448575"/>
    </source>
</evidence>
<protein>
    <submittedName>
        <fullName evidence="1">Uncharacterized protein</fullName>
    </submittedName>
</protein>
<comment type="caution">
    <text evidence="1">The sequence shown here is derived from an EMBL/GenBank/DDBJ whole genome shotgun (WGS) entry which is preliminary data.</text>
</comment>
<sequence>MKIVASGGGGFAGLQQHFEVNTTTSPLGPALEAALVSVGFFGAETDENSVIGADLGLWTITADDGRQRHSISFVETGAPPWQDLLDLIRSAA</sequence>
<accession>A0A6N9HE68</accession>
<dbReference type="Pfam" id="PF20242">
    <property type="entry name" value="Emfourin"/>
    <property type="match status" value="1"/>
</dbReference>
<keyword evidence="2" id="KW-1185">Reference proteome</keyword>
<gene>
    <name evidence="1" type="ORF">GTP41_04995</name>
</gene>